<name>A0ABR5A322_9BACL</name>
<dbReference type="PANTHER" id="PTHR47271">
    <property type="entry name" value="ARGININE DEIMINASE"/>
    <property type="match status" value="1"/>
</dbReference>
<gene>
    <name evidence="1" type="ORF">SD71_13095</name>
</gene>
<comment type="caution">
    <text evidence="1">The sequence shown here is derived from an EMBL/GenBank/DDBJ whole genome shotgun (WGS) entry which is preliminary data.</text>
</comment>
<dbReference type="SUPFAM" id="SSF55909">
    <property type="entry name" value="Pentein"/>
    <property type="match status" value="1"/>
</dbReference>
<evidence type="ECO:0008006" key="3">
    <source>
        <dbReference type="Google" id="ProtNLM"/>
    </source>
</evidence>
<dbReference type="PANTHER" id="PTHR47271:SF2">
    <property type="entry name" value="ARGININE DEIMINASE"/>
    <property type="match status" value="1"/>
</dbReference>
<evidence type="ECO:0000313" key="2">
    <source>
        <dbReference type="Proteomes" id="UP000054526"/>
    </source>
</evidence>
<proteinExistence type="predicted"/>
<accession>A0ABR5A322</accession>
<organism evidence="1 2">
    <name type="scientific">Cohnella kolymensis</name>
    <dbReference type="NCBI Taxonomy" id="1590652"/>
    <lineage>
        <taxon>Bacteria</taxon>
        <taxon>Bacillati</taxon>
        <taxon>Bacillota</taxon>
        <taxon>Bacilli</taxon>
        <taxon>Bacillales</taxon>
        <taxon>Paenibacillaceae</taxon>
        <taxon>Cohnella</taxon>
    </lineage>
</organism>
<sequence length="282" mass="32107">MGTINRLFCANEYDPLKKVLLCEPQHMRITEIINETQRHYVDENIDQELAAEQHDSFVQSLRNQGVDAVLLPHNEDYPEQVFTRDIGFTIGHRLFVSHMGRGIRQGEDNILIDWLEDHDYPYHNLTRNSIEGGDVMIDGETVFVAVSGRTSENAIHNLKSLLPEYKVELLPIDRAYLHLDCVFNVLSPEEALVFSPALERQGLVKIASRYDLIEVDRSEQFKLGTNVLSVGNKRVFSLPGNVKVNTELRRRGYDVIEVDLSEIIKSGGSFRCCTLPLLRGNT</sequence>
<dbReference type="Proteomes" id="UP000054526">
    <property type="component" value="Unassembled WGS sequence"/>
</dbReference>
<protein>
    <recommendedName>
        <fullName evidence="3">N-Dimethylarginine dimethylaminohydrolase</fullName>
    </recommendedName>
</protein>
<dbReference type="EMBL" id="JXAL01000021">
    <property type="protein sequence ID" value="KIL35459.1"/>
    <property type="molecule type" value="Genomic_DNA"/>
</dbReference>
<reference evidence="1 2" key="1">
    <citation type="submission" date="2014-12" db="EMBL/GenBank/DDBJ databases">
        <title>Draft genome sequence of Cohnella kolymensis strain B-2846.</title>
        <authorList>
            <person name="Karlyshev A.V."/>
            <person name="Kudryashova E.B."/>
        </authorList>
    </citation>
    <scope>NUCLEOTIDE SEQUENCE [LARGE SCALE GENOMIC DNA]</scope>
    <source>
        <strain evidence="1 2">VKM B-2846</strain>
    </source>
</reference>
<dbReference type="Pfam" id="PF19420">
    <property type="entry name" value="DDAH_eukar"/>
    <property type="match status" value="1"/>
</dbReference>
<dbReference type="RefSeq" id="WP_041063922.1">
    <property type="nucleotide sequence ID" value="NZ_JXAL01000021.1"/>
</dbReference>
<keyword evidence="2" id="KW-1185">Reference proteome</keyword>
<evidence type="ECO:0000313" key="1">
    <source>
        <dbReference type="EMBL" id="KIL35459.1"/>
    </source>
</evidence>
<dbReference type="Gene3D" id="3.75.10.10">
    <property type="entry name" value="L-arginine/glycine Amidinotransferase, Chain A"/>
    <property type="match status" value="1"/>
</dbReference>